<evidence type="ECO:0000259" key="5">
    <source>
        <dbReference type="Pfam" id="PF01361"/>
    </source>
</evidence>
<dbReference type="InterPro" id="IPR018191">
    <property type="entry name" value="4-OT"/>
</dbReference>
<dbReference type="NCBIfam" id="TIGR00013">
    <property type="entry name" value="taut"/>
    <property type="match status" value="1"/>
</dbReference>
<organism evidence="6">
    <name type="scientific">Castellaniella ginsengisoli</name>
    <dbReference type="NCBI Taxonomy" id="546114"/>
    <lineage>
        <taxon>Bacteria</taxon>
        <taxon>Pseudomonadati</taxon>
        <taxon>Pseudomonadota</taxon>
        <taxon>Betaproteobacteria</taxon>
        <taxon>Burkholderiales</taxon>
        <taxon>Alcaligenaceae</taxon>
        <taxon>Castellaniella</taxon>
    </lineage>
</organism>
<sequence>MRLPADGVLRRRTRHGLTADPGPAFRGAGPATCPPGGFRVARTAGFFYSSFFHSGDRTMPYVNIKITREGATVEQKARLIEGATQLLVDVLGKNPKTTFVVIEEVDTDNWGIAGEPVTAIRARAKASASG</sequence>
<dbReference type="Pfam" id="PF01361">
    <property type="entry name" value="Tautomerase"/>
    <property type="match status" value="1"/>
</dbReference>
<evidence type="ECO:0000256" key="4">
    <source>
        <dbReference type="SAM" id="MobiDB-lite"/>
    </source>
</evidence>
<dbReference type="GO" id="GO:0016853">
    <property type="term" value="F:isomerase activity"/>
    <property type="evidence" value="ECO:0007669"/>
    <property type="project" value="UniProtKB-KW"/>
</dbReference>
<dbReference type="InterPro" id="IPR014347">
    <property type="entry name" value="Tautomerase/MIF_sf"/>
</dbReference>
<dbReference type="InterPro" id="IPR004370">
    <property type="entry name" value="4-OT-like_dom"/>
</dbReference>
<dbReference type="PANTHER" id="PTHR35530">
    <property type="entry name" value="TAUTOMERASE-RELATED"/>
    <property type="match status" value="1"/>
</dbReference>
<feature type="active site" description="Proton acceptor; via imino nitrogen" evidence="3">
    <location>
        <position position="60"/>
    </location>
</feature>
<keyword evidence="2" id="KW-0413">Isomerase</keyword>
<evidence type="ECO:0000256" key="1">
    <source>
        <dbReference type="ARBA" id="ARBA00006723"/>
    </source>
</evidence>
<name>A0AB39DC13_9BURK</name>
<evidence type="ECO:0000313" key="6">
    <source>
        <dbReference type="EMBL" id="XDJ52097.1"/>
    </source>
</evidence>
<reference evidence="6" key="1">
    <citation type="submission" date="2024-05" db="EMBL/GenBank/DDBJ databases">
        <authorList>
            <person name="Luo Y.-C."/>
            <person name="Nicholds J."/>
            <person name="Mortimer T."/>
            <person name="Maboni G."/>
        </authorList>
    </citation>
    <scope>NUCLEOTIDE SEQUENCE</scope>
    <source>
        <strain evidence="6">150964</strain>
    </source>
</reference>
<dbReference type="RefSeq" id="WP_368644234.1">
    <property type="nucleotide sequence ID" value="NZ_CP158256.1"/>
</dbReference>
<evidence type="ECO:0000256" key="2">
    <source>
        <dbReference type="ARBA" id="ARBA00023235"/>
    </source>
</evidence>
<gene>
    <name evidence="6" type="ORF">ABRZ01_09025</name>
</gene>
<feature type="region of interest" description="Disordered" evidence="4">
    <location>
        <begin position="1"/>
        <end position="23"/>
    </location>
</feature>
<protein>
    <submittedName>
        <fullName evidence="6">4-oxalocrotonate tautomerase family protein</fullName>
    </submittedName>
</protein>
<feature type="domain" description="4-oxalocrotonate tautomerase-like" evidence="5">
    <location>
        <begin position="60"/>
        <end position="119"/>
    </location>
</feature>
<dbReference type="AlphaFoldDB" id="A0AB39DC13"/>
<dbReference type="CDD" id="cd00491">
    <property type="entry name" value="4Oxalocrotonate_Tautomerase"/>
    <property type="match status" value="1"/>
</dbReference>
<dbReference type="Gene3D" id="3.30.429.10">
    <property type="entry name" value="Macrophage Migration Inhibitory Factor"/>
    <property type="match status" value="1"/>
</dbReference>
<dbReference type="PANTHER" id="PTHR35530:SF1">
    <property type="entry name" value="2-HYDROXYMUCONATE TAUTOMERASE"/>
    <property type="match status" value="1"/>
</dbReference>
<accession>A0AB39DC13</accession>
<dbReference type="EMBL" id="CP158256">
    <property type="protein sequence ID" value="XDJ52097.1"/>
    <property type="molecule type" value="Genomic_DNA"/>
</dbReference>
<proteinExistence type="inferred from homology"/>
<evidence type="ECO:0000256" key="3">
    <source>
        <dbReference type="PIRSR" id="PIRSR618191-1"/>
    </source>
</evidence>
<dbReference type="SUPFAM" id="SSF55331">
    <property type="entry name" value="Tautomerase/MIF"/>
    <property type="match status" value="1"/>
</dbReference>
<comment type="similarity">
    <text evidence="1">Belongs to the 4-oxalocrotonate tautomerase family.</text>
</comment>